<dbReference type="Pfam" id="PF06967">
    <property type="entry name" value="Mo-nitro_C"/>
    <property type="match status" value="1"/>
</dbReference>
<dbReference type="EMBL" id="AP018203">
    <property type="protein sequence ID" value="BAY56771.1"/>
    <property type="molecule type" value="Genomic_DNA"/>
</dbReference>
<dbReference type="Gene3D" id="1.10.3680.10">
    <property type="entry name" value="TerB-like"/>
    <property type="match status" value="1"/>
</dbReference>
<evidence type="ECO:0000313" key="3">
    <source>
        <dbReference type="Proteomes" id="UP000217895"/>
    </source>
</evidence>
<dbReference type="InterPro" id="IPR009717">
    <property type="entry name" value="Mo-dep_Nase_C"/>
</dbReference>
<protein>
    <submittedName>
        <fullName evidence="2">Tellurite resistance protein</fullName>
    </submittedName>
</protein>
<proteinExistence type="predicted"/>
<keyword evidence="3" id="KW-1185">Reference proteome</keyword>
<sequence length="225" mass="25602">MNSSTPVRPTYTDAQISIWLRGLLTLAWADDKFDEAEQQLIASLTEHALTQEETERSFQPISNEELRSHFAPDAQLAENFLRTAVMVALADGVYTSSEDEILEQFCQTLNTGTEILENLRLTLCDRHAETQALQPHPELHLDVLQPVRSWLDGFQVHDPKVAHFLCKLIPAQCPFERDVKLFGHKIVHIPPMCKLNPLYEQLVGLRFRALSYLADECGEDVTPYC</sequence>
<evidence type="ECO:0000313" key="2">
    <source>
        <dbReference type="EMBL" id="BAY56771.1"/>
    </source>
</evidence>
<feature type="domain" description="Mo-dependent nitrogenase C-terminal" evidence="1">
    <location>
        <begin position="143"/>
        <end position="225"/>
    </location>
</feature>
<dbReference type="CDD" id="cd07177">
    <property type="entry name" value="terB_like"/>
    <property type="match status" value="1"/>
</dbReference>
<gene>
    <name evidence="2" type="ORF">NIES2135_36110</name>
</gene>
<reference evidence="2 3" key="1">
    <citation type="submission" date="2017-06" db="EMBL/GenBank/DDBJ databases">
        <title>Genome sequencing of cyanobaciteial culture collection at National Institute for Environmental Studies (NIES).</title>
        <authorList>
            <person name="Hirose Y."/>
            <person name="Shimura Y."/>
            <person name="Fujisawa T."/>
            <person name="Nakamura Y."/>
            <person name="Kawachi M."/>
        </authorList>
    </citation>
    <scope>NUCLEOTIDE SEQUENCE [LARGE SCALE GENOMIC DNA]</scope>
    <source>
        <strain evidence="2 3">NIES-2135</strain>
    </source>
</reference>
<evidence type="ECO:0000259" key="1">
    <source>
        <dbReference type="Pfam" id="PF06967"/>
    </source>
</evidence>
<accession>A0A1Z4JJ65</accession>
<organism evidence="2 3">
    <name type="scientific">Leptolyngbya boryana NIES-2135</name>
    <dbReference type="NCBI Taxonomy" id="1973484"/>
    <lineage>
        <taxon>Bacteria</taxon>
        <taxon>Bacillati</taxon>
        <taxon>Cyanobacteriota</taxon>
        <taxon>Cyanophyceae</taxon>
        <taxon>Leptolyngbyales</taxon>
        <taxon>Leptolyngbyaceae</taxon>
        <taxon>Leptolyngbya group</taxon>
        <taxon>Leptolyngbya</taxon>
    </lineage>
</organism>
<name>A0A1Z4JJ65_LEPBY</name>
<dbReference type="SUPFAM" id="SSF158682">
    <property type="entry name" value="TerB-like"/>
    <property type="match status" value="1"/>
</dbReference>
<dbReference type="AlphaFoldDB" id="A0A1Z4JJ65"/>
<dbReference type="Proteomes" id="UP000217895">
    <property type="component" value="Chromosome"/>
</dbReference>
<dbReference type="InterPro" id="IPR029024">
    <property type="entry name" value="TerB-like"/>
</dbReference>